<accession>A0A3M6U9W9</accession>
<dbReference type="AlphaFoldDB" id="A0A3M6U9W9"/>
<feature type="transmembrane region" description="Helical" evidence="2">
    <location>
        <begin position="7"/>
        <end position="26"/>
    </location>
</feature>
<keyword evidence="4" id="KW-1185">Reference proteome</keyword>
<keyword evidence="1" id="KW-0175">Coiled coil</keyword>
<dbReference type="Proteomes" id="UP000275408">
    <property type="component" value="Unassembled WGS sequence"/>
</dbReference>
<evidence type="ECO:0000313" key="4">
    <source>
        <dbReference type="Proteomes" id="UP000275408"/>
    </source>
</evidence>
<keyword evidence="2" id="KW-0812">Transmembrane</keyword>
<comment type="caution">
    <text evidence="3">The sequence shown here is derived from an EMBL/GenBank/DDBJ whole genome shotgun (WGS) entry which is preliminary data.</text>
</comment>
<name>A0A3M6U9W9_POCDA</name>
<proteinExistence type="predicted"/>
<organism evidence="3 4">
    <name type="scientific">Pocillopora damicornis</name>
    <name type="common">Cauliflower coral</name>
    <name type="synonym">Millepora damicornis</name>
    <dbReference type="NCBI Taxonomy" id="46731"/>
    <lineage>
        <taxon>Eukaryota</taxon>
        <taxon>Metazoa</taxon>
        <taxon>Cnidaria</taxon>
        <taxon>Anthozoa</taxon>
        <taxon>Hexacorallia</taxon>
        <taxon>Scleractinia</taxon>
        <taxon>Astrocoeniina</taxon>
        <taxon>Pocilloporidae</taxon>
        <taxon>Pocillopora</taxon>
    </lineage>
</organism>
<keyword evidence="2" id="KW-0472">Membrane</keyword>
<dbReference type="EMBL" id="RCHS01001944">
    <property type="protein sequence ID" value="RMX50475.1"/>
    <property type="molecule type" value="Genomic_DNA"/>
</dbReference>
<evidence type="ECO:0000256" key="1">
    <source>
        <dbReference type="SAM" id="Coils"/>
    </source>
</evidence>
<gene>
    <name evidence="3" type="ORF">pdam_00009213</name>
</gene>
<evidence type="ECO:0000256" key="2">
    <source>
        <dbReference type="SAM" id="Phobius"/>
    </source>
</evidence>
<feature type="coiled-coil region" evidence="1">
    <location>
        <begin position="51"/>
        <end position="85"/>
    </location>
</feature>
<evidence type="ECO:0000313" key="3">
    <source>
        <dbReference type="EMBL" id="RMX50475.1"/>
    </source>
</evidence>
<dbReference type="PROSITE" id="PS51257">
    <property type="entry name" value="PROKAR_LIPOPROTEIN"/>
    <property type="match status" value="1"/>
</dbReference>
<protein>
    <submittedName>
        <fullName evidence="3">Uncharacterized protein</fullName>
    </submittedName>
</protein>
<reference evidence="3 4" key="1">
    <citation type="journal article" date="2018" name="Sci. Rep.">
        <title>Comparative analysis of the Pocillopora damicornis genome highlights role of immune system in coral evolution.</title>
        <authorList>
            <person name="Cunning R."/>
            <person name="Bay R.A."/>
            <person name="Gillette P."/>
            <person name="Baker A.C."/>
            <person name="Traylor-Knowles N."/>
        </authorList>
    </citation>
    <scope>NUCLEOTIDE SEQUENCE [LARGE SCALE GENOMIC DNA]</scope>
    <source>
        <strain evidence="3">RSMAS</strain>
        <tissue evidence="3">Whole animal</tissue>
    </source>
</reference>
<keyword evidence="2" id="KW-1133">Transmembrane helix</keyword>
<sequence length="100" mass="11669">MVSTSRFNYAILGIATVWSVLIFILYSNSSASCSAETERLKMAVDRKDRFLELLRDQNDELKGKVSKLQEELQKYEAEKSAQENLYRIKRGYRTTEPNRK</sequence>